<dbReference type="GO" id="GO:0032259">
    <property type="term" value="P:methylation"/>
    <property type="evidence" value="ECO:0007669"/>
    <property type="project" value="UniProtKB-KW"/>
</dbReference>
<sequence length="144" mass="15842">MGISRVVDQNNLAVTSSVVIHPNTATANPHALRTIYFTTLNAAFLSIGPTVPHTRKSSNTSQAELDRCQRGFNSTSSRPKDILKNLSQHPTANPHQTITTHQAAEIHEIEVEGFDKLIGQRDLDEEKRRAGLLHSRGVGAREVE</sequence>
<keyword evidence="2" id="KW-0489">Methyltransferase</keyword>
<organism evidence="2 3">
    <name type="scientific">Striga asiatica</name>
    <name type="common">Asiatic witchweed</name>
    <name type="synonym">Buchnera asiatica</name>
    <dbReference type="NCBI Taxonomy" id="4170"/>
    <lineage>
        <taxon>Eukaryota</taxon>
        <taxon>Viridiplantae</taxon>
        <taxon>Streptophyta</taxon>
        <taxon>Embryophyta</taxon>
        <taxon>Tracheophyta</taxon>
        <taxon>Spermatophyta</taxon>
        <taxon>Magnoliopsida</taxon>
        <taxon>eudicotyledons</taxon>
        <taxon>Gunneridae</taxon>
        <taxon>Pentapetalae</taxon>
        <taxon>asterids</taxon>
        <taxon>lamiids</taxon>
        <taxon>Lamiales</taxon>
        <taxon>Orobanchaceae</taxon>
        <taxon>Buchnereae</taxon>
        <taxon>Striga</taxon>
    </lineage>
</organism>
<feature type="compositionally biased region" description="Polar residues" evidence="1">
    <location>
        <begin position="85"/>
        <end position="97"/>
    </location>
</feature>
<evidence type="ECO:0000313" key="3">
    <source>
        <dbReference type="Proteomes" id="UP000325081"/>
    </source>
</evidence>
<evidence type="ECO:0000313" key="2">
    <source>
        <dbReference type="EMBL" id="GER32936.1"/>
    </source>
</evidence>
<keyword evidence="2" id="KW-0808">Transferase</keyword>
<proteinExistence type="predicted"/>
<name>A0A5A7PJY4_STRAF</name>
<keyword evidence="3" id="KW-1185">Reference proteome</keyword>
<protein>
    <submittedName>
        <fullName evidence="2">Ribosomal RNA small subunit methyltransferase H</fullName>
    </submittedName>
</protein>
<comment type="caution">
    <text evidence="2">The sequence shown here is derived from an EMBL/GenBank/DDBJ whole genome shotgun (WGS) entry which is preliminary data.</text>
</comment>
<feature type="region of interest" description="Disordered" evidence="1">
    <location>
        <begin position="50"/>
        <end position="97"/>
    </location>
</feature>
<accession>A0A5A7PJY4</accession>
<dbReference type="AlphaFoldDB" id="A0A5A7PJY4"/>
<dbReference type="GO" id="GO:0008168">
    <property type="term" value="F:methyltransferase activity"/>
    <property type="evidence" value="ECO:0007669"/>
    <property type="project" value="UniProtKB-KW"/>
</dbReference>
<dbReference type="EMBL" id="BKCP01004650">
    <property type="protein sequence ID" value="GER32936.1"/>
    <property type="molecule type" value="Genomic_DNA"/>
</dbReference>
<gene>
    <name evidence="2" type="ORF">STAS_09034</name>
</gene>
<reference evidence="3" key="1">
    <citation type="journal article" date="2019" name="Curr. Biol.">
        <title>Genome Sequence of Striga asiatica Provides Insight into the Evolution of Plant Parasitism.</title>
        <authorList>
            <person name="Yoshida S."/>
            <person name="Kim S."/>
            <person name="Wafula E.K."/>
            <person name="Tanskanen J."/>
            <person name="Kim Y.M."/>
            <person name="Honaas L."/>
            <person name="Yang Z."/>
            <person name="Spallek T."/>
            <person name="Conn C.E."/>
            <person name="Ichihashi Y."/>
            <person name="Cheong K."/>
            <person name="Cui S."/>
            <person name="Der J.P."/>
            <person name="Gundlach H."/>
            <person name="Jiao Y."/>
            <person name="Hori C."/>
            <person name="Ishida J.K."/>
            <person name="Kasahara H."/>
            <person name="Kiba T."/>
            <person name="Kim M.S."/>
            <person name="Koo N."/>
            <person name="Laohavisit A."/>
            <person name="Lee Y.H."/>
            <person name="Lumba S."/>
            <person name="McCourt P."/>
            <person name="Mortimer J.C."/>
            <person name="Mutuku J.M."/>
            <person name="Nomura T."/>
            <person name="Sasaki-Sekimoto Y."/>
            <person name="Seto Y."/>
            <person name="Wang Y."/>
            <person name="Wakatake T."/>
            <person name="Sakakibara H."/>
            <person name="Demura T."/>
            <person name="Yamaguchi S."/>
            <person name="Yoneyama K."/>
            <person name="Manabe R.I."/>
            <person name="Nelson D.C."/>
            <person name="Schulman A.H."/>
            <person name="Timko M.P."/>
            <person name="dePamphilis C.W."/>
            <person name="Choi D."/>
            <person name="Shirasu K."/>
        </authorList>
    </citation>
    <scope>NUCLEOTIDE SEQUENCE [LARGE SCALE GENOMIC DNA]</scope>
    <source>
        <strain evidence="3">cv. UVA1</strain>
    </source>
</reference>
<dbReference type="Proteomes" id="UP000325081">
    <property type="component" value="Unassembled WGS sequence"/>
</dbReference>
<evidence type="ECO:0000256" key="1">
    <source>
        <dbReference type="SAM" id="MobiDB-lite"/>
    </source>
</evidence>